<dbReference type="SUPFAM" id="SSF103473">
    <property type="entry name" value="MFS general substrate transporter"/>
    <property type="match status" value="1"/>
</dbReference>
<feature type="transmembrane region" description="Helical" evidence="1">
    <location>
        <begin position="109"/>
        <end position="131"/>
    </location>
</feature>
<dbReference type="AlphaFoldDB" id="A0A1M4UAB5"/>
<evidence type="ECO:0008006" key="4">
    <source>
        <dbReference type="Google" id="ProtNLM"/>
    </source>
</evidence>
<feature type="transmembrane region" description="Helical" evidence="1">
    <location>
        <begin position="12"/>
        <end position="33"/>
    </location>
</feature>
<feature type="transmembrane region" description="Helical" evidence="1">
    <location>
        <begin position="169"/>
        <end position="188"/>
    </location>
</feature>
<protein>
    <recommendedName>
        <fullName evidence="4">MFS transporter</fullName>
    </recommendedName>
</protein>
<dbReference type="RefSeq" id="WP_139278969.1">
    <property type="nucleotide sequence ID" value="NZ_FQVL01000001.1"/>
</dbReference>
<accession>A0A1M4UAB5</accession>
<feature type="transmembrane region" description="Helical" evidence="1">
    <location>
        <begin position="84"/>
        <end position="103"/>
    </location>
</feature>
<proteinExistence type="predicted"/>
<feature type="transmembrane region" description="Helical" evidence="1">
    <location>
        <begin position="143"/>
        <end position="163"/>
    </location>
</feature>
<keyword evidence="1" id="KW-0472">Membrane</keyword>
<keyword evidence="1" id="KW-0812">Transmembrane</keyword>
<evidence type="ECO:0000313" key="3">
    <source>
        <dbReference type="Proteomes" id="UP000184476"/>
    </source>
</evidence>
<name>A0A1M4UAB5_9BACL</name>
<feature type="transmembrane region" description="Helical" evidence="1">
    <location>
        <begin position="53"/>
        <end position="72"/>
    </location>
</feature>
<feature type="transmembrane region" description="Helical" evidence="1">
    <location>
        <begin position="249"/>
        <end position="268"/>
    </location>
</feature>
<gene>
    <name evidence="2" type="ORF">SAMN05444392_101893</name>
</gene>
<dbReference type="Proteomes" id="UP000184476">
    <property type="component" value="Unassembled WGS sequence"/>
</dbReference>
<reference evidence="2 3" key="1">
    <citation type="submission" date="2016-11" db="EMBL/GenBank/DDBJ databases">
        <authorList>
            <person name="Jaros S."/>
            <person name="Januszkiewicz K."/>
            <person name="Wedrychowicz H."/>
        </authorList>
    </citation>
    <scope>NUCLEOTIDE SEQUENCE [LARGE SCALE GENOMIC DNA]</scope>
    <source>
        <strain evidence="2 3">DSM 44666</strain>
    </source>
</reference>
<keyword evidence="1" id="KW-1133">Transmembrane helix</keyword>
<feature type="transmembrane region" description="Helical" evidence="1">
    <location>
        <begin position="280"/>
        <end position="300"/>
    </location>
</feature>
<feature type="transmembrane region" description="Helical" evidence="1">
    <location>
        <begin position="219"/>
        <end position="237"/>
    </location>
</feature>
<dbReference type="OrthoDB" id="3261015at2"/>
<keyword evidence="3" id="KW-1185">Reference proteome</keyword>
<sequence>MISRFLRSNKWFTRNVILTILGSSIFASGYVFTFQGTNNLIGKNLGLDFVAPLVLWLYIVGECSTIISGVLIRRYNAKVVTQTAVICMALGAWACAHATYSLLTMAAAYALYSAAHFAAFTAIATICRMSMPAEVNQQRRGGSVYGGASYILASLSGYAIPLVMTSVGVWERVSIGISLPILLILWFVKLPENMQPSTEYSLTVRGFARELFDFGSLRVVWPHSVIIVANTILLIFLPLTAGTDAGTLLFWYFLTCGVAGIFFPILIAERKSDWLSSQCSFLFAGSSMVLLFFGGGNYLLNLSAVILLGLSIGLSRVATSQLGADDAQLSGRGVSTFYSAGIKFGQLIGSALGLLRPWLGDWFWWTPIPLLVAAFVYMTIQKRQRNC</sequence>
<evidence type="ECO:0000256" key="1">
    <source>
        <dbReference type="SAM" id="Phobius"/>
    </source>
</evidence>
<feature type="transmembrane region" description="Helical" evidence="1">
    <location>
        <begin position="362"/>
        <end position="380"/>
    </location>
</feature>
<dbReference type="EMBL" id="FQVL01000001">
    <property type="protein sequence ID" value="SHE53588.1"/>
    <property type="molecule type" value="Genomic_DNA"/>
</dbReference>
<organism evidence="2 3">
    <name type="scientific">Seinonella peptonophila</name>
    <dbReference type="NCBI Taxonomy" id="112248"/>
    <lineage>
        <taxon>Bacteria</taxon>
        <taxon>Bacillati</taxon>
        <taxon>Bacillota</taxon>
        <taxon>Bacilli</taxon>
        <taxon>Bacillales</taxon>
        <taxon>Thermoactinomycetaceae</taxon>
        <taxon>Seinonella</taxon>
    </lineage>
</organism>
<evidence type="ECO:0000313" key="2">
    <source>
        <dbReference type="EMBL" id="SHE53588.1"/>
    </source>
</evidence>
<dbReference type="Gene3D" id="1.20.1250.20">
    <property type="entry name" value="MFS general substrate transporter like domains"/>
    <property type="match status" value="1"/>
</dbReference>
<dbReference type="InterPro" id="IPR036259">
    <property type="entry name" value="MFS_trans_sf"/>
</dbReference>